<dbReference type="Proteomes" id="UP000242167">
    <property type="component" value="Nucleomorph 3"/>
</dbReference>
<feature type="transmembrane region" description="Helical" evidence="1">
    <location>
        <begin position="129"/>
        <end position="153"/>
    </location>
</feature>
<evidence type="ECO:0000256" key="1">
    <source>
        <dbReference type="SAM" id="Phobius"/>
    </source>
</evidence>
<protein>
    <submittedName>
        <fullName evidence="2">Uncharacterized protein</fullName>
    </submittedName>
</protein>
<keyword evidence="2" id="KW-0542">Nucleomorph</keyword>
<proteinExistence type="predicted"/>
<reference evidence="2 3" key="1">
    <citation type="journal article" date="2001" name="Nature">
        <title>The highly reduced genome of an enslaved algal nucleus.</title>
        <authorList>
            <person name="Douglas S."/>
            <person name="Zauner S."/>
            <person name="Fraunholz M."/>
            <person name="Beaton M."/>
            <person name="Penny S."/>
            <person name="Deng L."/>
            <person name="Wu X."/>
            <person name="Reith M."/>
            <person name="Cavalier-Smith T."/>
            <person name="Maier U."/>
        </authorList>
    </citation>
    <scope>NUCLEOTIDE SEQUENCE [LARGE SCALE GENOMIC DNA]</scope>
</reference>
<evidence type="ECO:0000313" key="3">
    <source>
        <dbReference type="Proteomes" id="UP000242167"/>
    </source>
</evidence>
<dbReference type="GeneID" id="857175"/>
<geneLocation type="nucleomorph" evidence="2"/>
<dbReference type="PIR" id="B90126">
    <property type="entry name" value="B90126"/>
</dbReference>
<dbReference type="EMBL" id="AF083031">
    <property type="protein sequence ID" value="AAK39702.1"/>
    <property type="molecule type" value="Genomic_DNA"/>
</dbReference>
<keyword evidence="1" id="KW-1133">Transmembrane helix</keyword>
<dbReference type="RefSeq" id="XP_001713393.1">
    <property type="nucleotide sequence ID" value="XM_001713341.1"/>
</dbReference>
<keyword evidence="1" id="KW-0812">Transmembrane</keyword>
<organism evidence="2 3">
    <name type="scientific">Guillardia theta</name>
    <name type="common">Cryptophyte</name>
    <name type="synonym">Cryptomonas phi</name>
    <dbReference type="NCBI Taxonomy" id="55529"/>
    <lineage>
        <taxon>Eukaryota</taxon>
        <taxon>Cryptophyceae</taxon>
        <taxon>Pyrenomonadales</taxon>
        <taxon>Geminigeraceae</taxon>
        <taxon>Guillardia</taxon>
    </lineage>
</organism>
<dbReference type="AlphaFoldDB" id="Q98S80"/>
<name>Q98S80_GUITH</name>
<evidence type="ECO:0000313" key="2">
    <source>
        <dbReference type="EMBL" id="AAK39702.1"/>
    </source>
</evidence>
<gene>
    <name evidence="2" type="primary">orf177</name>
</gene>
<keyword evidence="1" id="KW-0472">Membrane</keyword>
<accession>Q98S80</accession>
<sequence>MKLLTCYTSNFILNVCLFNKQKACKFCNEIFIHLLFKSSIEDKKSHHLKHATKLFLKKNFKNITSNIQSEFKIYIYLILNKINTKNFTEIFYSIEMIREKIKNICFSNLSFKYCGIINSRERKLFLKKFLISIHFCTFSNIMQNLFLFGLVTLRYSSVCLLNSSNFKIKMVSHSQYY</sequence>